<dbReference type="OMA" id="CYIICNY"/>
<keyword evidence="5 8" id="KW-1133">Transmembrane helix</keyword>
<reference evidence="12" key="3">
    <citation type="submission" date="2015-06" db="UniProtKB">
        <authorList>
            <consortium name="EnsemblMetazoa"/>
        </authorList>
    </citation>
    <scope>IDENTIFICATION</scope>
</reference>
<comment type="subcellular location">
    <subcellularLocation>
        <location evidence="1 8">Endoplasmic reticulum membrane</location>
        <topology evidence="1 8">Multi-pass membrane protein</topology>
    </subcellularLocation>
</comment>
<evidence type="ECO:0000256" key="5">
    <source>
        <dbReference type="ARBA" id="ARBA00022989"/>
    </source>
</evidence>
<accession>T1G9T0</accession>
<dbReference type="GeneID" id="20217826"/>
<dbReference type="CTD" id="20217826"/>
<evidence type="ECO:0000313" key="12">
    <source>
        <dbReference type="EnsemblMetazoa" id="HelroP99479"/>
    </source>
</evidence>
<organism evidence="12 13">
    <name type="scientific">Helobdella robusta</name>
    <name type="common">Californian leech</name>
    <dbReference type="NCBI Taxonomy" id="6412"/>
    <lineage>
        <taxon>Eukaryota</taxon>
        <taxon>Metazoa</taxon>
        <taxon>Spiralia</taxon>
        <taxon>Lophotrochozoa</taxon>
        <taxon>Annelida</taxon>
        <taxon>Clitellata</taxon>
        <taxon>Hirudinea</taxon>
        <taxon>Rhynchobdellida</taxon>
        <taxon>Glossiphoniidae</taxon>
        <taxon>Helobdella</taxon>
    </lineage>
</organism>
<feature type="transmembrane region" description="Helical" evidence="8">
    <location>
        <begin position="352"/>
        <end position="370"/>
    </location>
</feature>
<gene>
    <name evidence="12" type="primary">20217826</name>
    <name evidence="11" type="ORF">HELRODRAFT_99479</name>
</gene>
<evidence type="ECO:0000256" key="8">
    <source>
        <dbReference type="RuleBase" id="RU361229"/>
    </source>
</evidence>
<protein>
    <recommendedName>
        <fullName evidence="8">Lipase maturation factor</fullName>
    </recommendedName>
</protein>
<evidence type="ECO:0000313" key="11">
    <source>
        <dbReference type="EMBL" id="ESO04582.1"/>
    </source>
</evidence>
<name>T1G9T0_HELRO</name>
<feature type="transmembrane region" description="Helical" evidence="8">
    <location>
        <begin position="617"/>
        <end position="635"/>
    </location>
</feature>
<keyword evidence="3 8" id="KW-0812">Transmembrane</keyword>
<feature type="transmembrane region" description="Helical" evidence="8">
    <location>
        <begin position="12"/>
        <end position="33"/>
    </location>
</feature>
<dbReference type="OrthoDB" id="434126at2759"/>
<feature type="transmembrane region" description="Helical" evidence="8">
    <location>
        <begin position="382"/>
        <end position="407"/>
    </location>
</feature>
<evidence type="ECO:0000256" key="6">
    <source>
        <dbReference type="ARBA" id="ARBA00023136"/>
    </source>
</evidence>
<feature type="transmembrane region" description="Helical" evidence="8">
    <location>
        <begin position="221"/>
        <end position="241"/>
    </location>
</feature>
<dbReference type="Pfam" id="PF25179">
    <property type="entry name" value="LMF1_C"/>
    <property type="match status" value="1"/>
</dbReference>
<keyword evidence="4 8" id="KW-0256">Endoplasmic reticulum</keyword>
<sequence>MGCCSTNVRVRNWFLVGISTVYLIAFVSLFVQIPGLYGDRGILPAHLALQKNLKTLEEITSTQPSLLHILPKLGINGVELGFNIICLFGIILSFLAFTSECCRNSLVFGTLWICYQSLFQVGQTFLWFQWDTLLLELGFLTIFVAPLKLLFIDLHAFSKQIGTISFWLVRWLTFRLMFSSGVVKLNSQCPTWWGLTAMTYHYESQCIPTPLAWYAHQFPVWFQKASTASVFIIQIVTSILFFSPFRAHRNASFYLQSFLMFVIILTGNYNFFNWVSIVMCLSLVDDRFLACWFGPNGCKTRTLLPKILNILMRISTIVVHVCVVGAVVYIAHHYFGFSLESYQTFLHRYVPVTIWVAALSLFFTILKALGRSLMMMKGLLNKLFNIMFVLMVSVFAVVTFSTSLVPYTDIDRGTQEKLPRKFIDLYQSTNKIHTINAYGLFRSMTGVGGRLEVIVEGSNDLKDDGWKEYSFLFKPGYLDRMLPVVAPHQPRLDWQMWFAALGSFQYNPWFYHTMYRLLNNQKEVLDLIDHNPFASEPPKYIRAQLYKYHYTSWNASTKNWWYREHVREYMPAMSLATEQLITYVKQQGLDKSDSNSHGNSICVHLFKCLHAITPPRYGFHVCLAFLLAGILSLLWDRSKAGRDIDQSLTSLNKKPKKS</sequence>
<feature type="transmembrane region" description="Helical" evidence="8">
    <location>
        <begin position="133"/>
        <end position="152"/>
    </location>
</feature>
<dbReference type="KEGG" id="hro:HELRODRAFT_99479"/>
<dbReference type="RefSeq" id="XP_009017161.1">
    <property type="nucleotide sequence ID" value="XM_009018913.1"/>
</dbReference>
<proteinExistence type="inferred from homology"/>
<keyword evidence="13" id="KW-1185">Reference proteome</keyword>
<comment type="similarity">
    <text evidence="2 8">Belongs to the lipase maturation factor family.</text>
</comment>
<keyword evidence="6 8" id="KW-0472">Membrane</keyword>
<evidence type="ECO:0000256" key="3">
    <source>
        <dbReference type="ARBA" id="ARBA00022692"/>
    </source>
</evidence>
<evidence type="ECO:0000256" key="7">
    <source>
        <dbReference type="ARBA" id="ARBA00023180"/>
    </source>
</evidence>
<dbReference type="Pfam" id="PF06762">
    <property type="entry name" value="LMF1"/>
    <property type="match status" value="1"/>
</dbReference>
<dbReference type="PANTHER" id="PTHR14463">
    <property type="entry name" value="LIPASE MATURATION FACTOR"/>
    <property type="match status" value="1"/>
</dbReference>
<evidence type="ECO:0000256" key="2">
    <source>
        <dbReference type="ARBA" id="ARBA00005512"/>
    </source>
</evidence>
<dbReference type="InParanoid" id="T1G9T0"/>
<feature type="transmembrane region" description="Helical" evidence="8">
    <location>
        <begin position="307"/>
        <end position="332"/>
    </location>
</feature>
<dbReference type="EMBL" id="KB096457">
    <property type="protein sequence ID" value="ESO04582.1"/>
    <property type="molecule type" value="Genomic_DNA"/>
</dbReference>
<dbReference type="InterPro" id="IPR057433">
    <property type="entry name" value="LMF1/2_C"/>
</dbReference>
<dbReference type="GO" id="GO:0051604">
    <property type="term" value="P:protein maturation"/>
    <property type="evidence" value="ECO:0000318"/>
    <property type="project" value="GO_Central"/>
</dbReference>
<reference evidence="13" key="1">
    <citation type="submission" date="2012-12" db="EMBL/GenBank/DDBJ databases">
        <authorList>
            <person name="Hellsten U."/>
            <person name="Grimwood J."/>
            <person name="Chapman J.A."/>
            <person name="Shapiro H."/>
            <person name="Aerts A."/>
            <person name="Otillar R.P."/>
            <person name="Terry A.Y."/>
            <person name="Boore J.L."/>
            <person name="Simakov O."/>
            <person name="Marletaz F."/>
            <person name="Cho S.-J."/>
            <person name="Edsinger-Gonzales E."/>
            <person name="Havlak P."/>
            <person name="Kuo D.-H."/>
            <person name="Larsson T."/>
            <person name="Lv J."/>
            <person name="Arendt D."/>
            <person name="Savage R."/>
            <person name="Osoegawa K."/>
            <person name="de Jong P."/>
            <person name="Lindberg D.R."/>
            <person name="Seaver E.C."/>
            <person name="Weisblat D.A."/>
            <person name="Putnam N.H."/>
            <person name="Grigoriev I.V."/>
            <person name="Rokhsar D.S."/>
        </authorList>
    </citation>
    <scope>NUCLEOTIDE SEQUENCE</scope>
</reference>
<dbReference type="EMBL" id="AMQM01004127">
    <property type="status" value="NOT_ANNOTATED_CDS"/>
    <property type="molecule type" value="Genomic_DNA"/>
</dbReference>
<reference evidence="11 13" key="2">
    <citation type="journal article" date="2013" name="Nature">
        <title>Insights into bilaterian evolution from three spiralian genomes.</title>
        <authorList>
            <person name="Simakov O."/>
            <person name="Marletaz F."/>
            <person name="Cho S.J."/>
            <person name="Edsinger-Gonzales E."/>
            <person name="Havlak P."/>
            <person name="Hellsten U."/>
            <person name="Kuo D.H."/>
            <person name="Larsson T."/>
            <person name="Lv J."/>
            <person name="Arendt D."/>
            <person name="Savage R."/>
            <person name="Osoegawa K."/>
            <person name="de Jong P."/>
            <person name="Grimwood J."/>
            <person name="Chapman J.A."/>
            <person name="Shapiro H."/>
            <person name="Aerts A."/>
            <person name="Otillar R.P."/>
            <person name="Terry A.Y."/>
            <person name="Boore J.L."/>
            <person name="Grigoriev I.V."/>
            <person name="Lindberg D.R."/>
            <person name="Seaver E.C."/>
            <person name="Weisblat D.A."/>
            <person name="Putnam N.H."/>
            <person name="Rokhsar D.S."/>
        </authorList>
    </citation>
    <scope>NUCLEOTIDE SEQUENCE</scope>
</reference>
<dbReference type="Proteomes" id="UP000015101">
    <property type="component" value="Unassembled WGS sequence"/>
</dbReference>
<evidence type="ECO:0000259" key="9">
    <source>
        <dbReference type="Pfam" id="PF06762"/>
    </source>
</evidence>
<dbReference type="PANTHER" id="PTHR14463:SF5">
    <property type="entry name" value="LIPASE MATURATION FACTOR 2"/>
    <property type="match status" value="1"/>
</dbReference>
<dbReference type="EnsemblMetazoa" id="HelroT99479">
    <property type="protein sequence ID" value="HelroP99479"/>
    <property type="gene ID" value="HelroG99479"/>
</dbReference>
<dbReference type="InterPro" id="IPR057434">
    <property type="entry name" value="LMF1/2_N"/>
</dbReference>
<dbReference type="InterPro" id="IPR009613">
    <property type="entry name" value="LMF"/>
</dbReference>
<evidence type="ECO:0000313" key="13">
    <source>
        <dbReference type="Proteomes" id="UP000015101"/>
    </source>
</evidence>
<feature type="transmembrane region" description="Helical" evidence="8">
    <location>
        <begin position="106"/>
        <end position="127"/>
    </location>
</feature>
<feature type="domain" description="Lipase maturation factor 1/2 C-terminal" evidence="10">
    <location>
        <begin position="435"/>
        <end position="571"/>
    </location>
</feature>
<evidence type="ECO:0000256" key="1">
    <source>
        <dbReference type="ARBA" id="ARBA00004477"/>
    </source>
</evidence>
<feature type="domain" description="Lipase maturation factor 1/2 N-terminal" evidence="9">
    <location>
        <begin position="127"/>
        <end position="290"/>
    </location>
</feature>
<feature type="transmembrane region" description="Helical" evidence="8">
    <location>
        <begin position="80"/>
        <end position="99"/>
    </location>
</feature>
<dbReference type="eggNOG" id="ENOG502QTN6">
    <property type="taxonomic scope" value="Eukaryota"/>
</dbReference>
<evidence type="ECO:0000259" key="10">
    <source>
        <dbReference type="Pfam" id="PF25179"/>
    </source>
</evidence>
<keyword evidence="7" id="KW-0325">Glycoprotein</keyword>
<comment type="function">
    <text evidence="8">Involved in the maturation of specific proteins in the endoplasmic reticulum.</text>
</comment>
<dbReference type="GO" id="GO:0005789">
    <property type="term" value="C:endoplasmic reticulum membrane"/>
    <property type="evidence" value="ECO:0000318"/>
    <property type="project" value="GO_Central"/>
</dbReference>
<evidence type="ECO:0000256" key="4">
    <source>
        <dbReference type="ARBA" id="ARBA00022824"/>
    </source>
</evidence>
<dbReference type="AlphaFoldDB" id="T1G9T0"/>
<dbReference type="HOGENOM" id="CLU_020557_1_0_1"/>